<dbReference type="GO" id="GO:0015774">
    <property type="term" value="P:polysaccharide transport"/>
    <property type="evidence" value="ECO:0007669"/>
    <property type="project" value="InterPro"/>
</dbReference>
<name>A0A7M1B1Z3_9BACT</name>
<organism evidence="1 2">
    <name type="scientific">Sulfurimonas sediminis</name>
    <dbReference type="NCBI Taxonomy" id="2590020"/>
    <lineage>
        <taxon>Bacteria</taxon>
        <taxon>Pseudomonadati</taxon>
        <taxon>Campylobacterota</taxon>
        <taxon>Epsilonproteobacteria</taxon>
        <taxon>Campylobacterales</taxon>
        <taxon>Sulfurimonadaceae</taxon>
        <taxon>Sulfurimonas</taxon>
    </lineage>
</organism>
<proteinExistence type="predicted"/>
<dbReference type="EMBL" id="CP041235">
    <property type="protein sequence ID" value="QOP42682.1"/>
    <property type="molecule type" value="Genomic_DNA"/>
</dbReference>
<reference evidence="1 2" key="1">
    <citation type="submission" date="2019-06" db="EMBL/GenBank/DDBJ databases">
        <title>Sulfurimonas gotlandica sp. nov., a chemoautotrophic and psychrotolerant epsilonproteobacterium isolated from a pelagic redoxcline, and an emended description of the genus Sulfurimonas.</title>
        <authorList>
            <person name="Wang S."/>
            <person name="Jiang L."/>
            <person name="Shao Z."/>
        </authorList>
    </citation>
    <scope>NUCLEOTIDE SEQUENCE [LARGE SCALE GENOMIC DNA]</scope>
    <source>
        <strain evidence="1 2">S2-6</strain>
    </source>
</reference>
<keyword evidence="2" id="KW-1185">Reference proteome</keyword>
<gene>
    <name evidence="1" type="ORF">FJR45_01435</name>
</gene>
<dbReference type="RefSeq" id="WP_193151037.1">
    <property type="nucleotide sequence ID" value="NZ_CP041235.1"/>
</dbReference>
<sequence>MNDIGTIKHKNILFLQGPMGNFFKKVDDLFAKQGATTYKMGFNMGDSFFSNHTNYIPYRDKPENFSQFIKNFLIKQRIDKIFLFGDCRFYQRTAIKTAIELNVDIFVFEEGYIRPNYITMERYGVNDFSKISRERAFYEKLDLEEVPEAQNVHYSQFQMVSSAVLYYLVSNIFQKRYPHYIHHRDFSAMKEAFFGVRSFIRKLIYPLFEHQYKKIVATELSKKYFFVPLQTHNDFQVLEHSEYKSVEKFIIEILESFAHARTSAWLVFKHHPVDRGRKNYTKFIKEQAKLLNIEKRVLVLYDTHLPTLLKNAIGTVTINSTVGLSSLYHNTPTITLGNAIYDIEGLTCKGMRLDDFWHKQDSPDTELLQKYKKFLIENTQLNGSFYGKLPKEFQVLKPQ</sequence>
<dbReference type="Proteomes" id="UP000593719">
    <property type="component" value="Chromosome"/>
</dbReference>
<dbReference type="AlphaFoldDB" id="A0A7M1B1Z3"/>
<dbReference type="KEGG" id="ssei:FJR45_01435"/>
<accession>A0A7M1B1Z3</accession>
<dbReference type="CDD" id="cd16441">
    <property type="entry name" value="beta_Kdo_transferase_KpsS"/>
    <property type="match status" value="1"/>
</dbReference>
<evidence type="ECO:0000313" key="1">
    <source>
        <dbReference type="EMBL" id="QOP42682.1"/>
    </source>
</evidence>
<dbReference type="GO" id="GO:0000271">
    <property type="term" value="P:polysaccharide biosynthetic process"/>
    <property type="evidence" value="ECO:0007669"/>
    <property type="project" value="InterPro"/>
</dbReference>
<evidence type="ECO:0000313" key="2">
    <source>
        <dbReference type="Proteomes" id="UP000593719"/>
    </source>
</evidence>
<dbReference type="InterPro" id="IPR007833">
    <property type="entry name" value="Capsule_polysaccharide_synth"/>
</dbReference>
<dbReference type="Pfam" id="PF05159">
    <property type="entry name" value="Capsule_synth"/>
    <property type="match status" value="1"/>
</dbReference>
<protein>
    <submittedName>
        <fullName evidence="1">Capsular biosynthesis protein</fullName>
    </submittedName>
</protein>